<dbReference type="STRING" id="1220579.GCA_001571345_00017"/>
<dbReference type="RefSeq" id="WP_061271278.1">
    <property type="nucleotide sequence ID" value="NZ_CBCRXN010000019.1"/>
</dbReference>
<evidence type="ECO:0000256" key="2">
    <source>
        <dbReference type="ARBA" id="ARBA00022603"/>
    </source>
</evidence>
<dbReference type="CDD" id="cd02440">
    <property type="entry name" value="AdoMet_MTases"/>
    <property type="match status" value="1"/>
</dbReference>
<dbReference type="GO" id="GO:0008610">
    <property type="term" value="P:lipid biosynthetic process"/>
    <property type="evidence" value="ECO:0007669"/>
    <property type="project" value="InterPro"/>
</dbReference>
<proteinExistence type="inferred from homology"/>
<dbReference type="Proteomes" id="UP000248257">
    <property type="component" value="Unassembled WGS sequence"/>
</dbReference>
<dbReference type="GO" id="GO:0008168">
    <property type="term" value="F:methyltransferase activity"/>
    <property type="evidence" value="ECO:0007669"/>
    <property type="project" value="UniProtKB-KW"/>
</dbReference>
<sequence length="407" mass="46217">MAPVLLDRAFAHFITSGRLEVYYPDGDRRSYAGRPGPQAAMRLADTATARALLLDPALKVGEAYMAGTLYPVGCTLYELMHVLMRNVMERSPAGERVFSTLRFMARSWLQNNTRGRARRNVAHHYDLDSKLYRHFLDEDMQYSCGYFPTGHETLAEAQAAKKHHLAAKLHLHRPGMSVLDVGCGWGGLGLTLARDYGAYVTGITLSREQLHIARGRAHAAGLEGRLRFELLDYRAVARQYDRIISVGMFEHVGVAHYPAFFATMRRVLRPDGVMVLHAIGRREGPGVTNPWIDRYIFPGGYSPAVSEVVGAVEHAGLWLADCEIWRLHYARTIAHWRTRFNARRAQIARLYDERFCRMFEFYLVVSELAFRVQGHMNFQLTLSREIDALPLARDYMMARGQRVESAA</sequence>
<keyword evidence="7" id="KW-1185">Reference proteome</keyword>
<keyword evidence="4" id="KW-0949">S-adenosyl-L-methionine</keyword>
<dbReference type="InterPro" id="IPR029063">
    <property type="entry name" value="SAM-dependent_MTases_sf"/>
</dbReference>
<keyword evidence="5" id="KW-0443">Lipid metabolism</keyword>
<organism evidence="6 7">
    <name type="scientific">Komagataeibacter xylinus</name>
    <name type="common">Gluconacetobacter xylinus</name>
    <dbReference type="NCBI Taxonomy" id="28448"/>
    <lineage>
        <taxon>Bacteria</taxon>
        <taxon>Pseudomonadati</taxon>
        <taxon>Pseudomonadota</taxon>
        <taxon>Alphaproteobacteria</taxon>
        <taxon>Acetobacterales</taxon>
        <taxon>Acetobacteraceae</taxon>
        <taxon>Komagataeibacter</taxon>
    </lineage>
</organism>
<evidence type="ECO:0000256" key="1">
    <source>
        <dbReference type="ARBA" id="ARBA00010815"/>
    </source>
</evidence>
<dbReference type="OrthoDB" id="9782855at2"/>
<evidence type="ECO:0000256" key="5">
    <source>
        <dbReference type="ARBA" id="ARBA00023098"/>
    </source>
</evidence>
<dbReference type="PANTHER" id="PTHR43667:SF1">
    <property type="entry name" value="CYCLOPROPANE-FATTY-ACYL-PHOSPHOLIPID SYNTHASE"/>
    <property type="match status" value="1"/>
</dbReference>
<dbReference type="InterPro" id="IPR050723">
    <property type="entry name" value="CFA/CMAS"/>
</dbReference>
<dbReference type="GO" id="GO:0032259">
    <property type="term" value="P:methylation"/>
    <property type="evidence" value="ECO:0007669"/>
    <property type="project" value="UniProtKB-KW"/>
</dbReference>
<protein>
    <submittedName>
        <fullName evidence="6">Class I SAM-dependent methyltransferase</fullName>
    </submittedName>
</protein>
<dbReference type="AlphaFoldDB" id="A0A318PNJ4"/>
<keyword evidence="3 6" id="KW-0808">Transferase</keyword>
<dbReference type="Gene3D" id="3.40.50.150">
    <property type="entry name" value="Vaccinia Virus protein VP39"/>
    <property type="match status" value="1"/>
</dbReference>
<dbReference type="SUPFAM" id="SSF53335">
    <property type="entry name" value="S-adenosyl-L-methionine-dependent methyltransferases"/>
    <property type="match status" value="1"/>
</dbReference>
<gene>
    <name evidence="6" type="ORF">CFR75_00805</name>
</gene>
<accession>A0A318PNJ4</accession>
<comment type="similarity">
    <text evidence="1">Belongs to the CFA/CMAS family.</text>
</comment>
<dbReference type="InterPro" id="IPR003333">
    <property type="entry name" value="CMAS"/>
</dbReference>
<comment type="caution">
    <text evidence="6">The sequence shown here is derived from an EMBL/GenBank/DDBJ whole genome shotgun (WGS) entry which is preliminary data.</text>
</comment>
<evidence type="ECO:0000256" key="3">
    <source>
        <dbReference type="ARBA" id="ARBA00022679"/>
    </source>
</evidence>
<dbReference type="PIRSF" id="PIRSF003085">
    <property type="entry name" value="CMAS"/>
    <property type="match status" value="1"/>
</dbReference>
<reference evidence="6 7" key="1">
    <citation type="submission" date="2017-07" db="EMBL/GenBank/DDBJ databases">
        <title>A draft genome sequence of Komagataeibacter xylinus LMG 1515.</title>
        <authorList>
            <person name="Skraban J."/>
            <person name="Cleenwerck I."/>
            <person name="Vandamme P."/>
            <person name="Trcek J."/>
        </authorList>
    </citation>
    <scope>NUCLEOTIDE SEQUENCE [LARGE SCALE GENOMIC DNA]</scope>
    <source>
        <strain evidence="6 7">LMG 1515</strain>
    </source>
</reference>
<name>A0A318PNJ4_KOMXY</name>
<keyword evidence="2 6" id="KW-0489">Methyltransferase</keyword>
<dbReference type="PANTHER" id="PTHR43667">
    <property type="entry name" value="CYCLOPROPANE-FATTY-ACYL-PHOSPHOLIPID SYNTHASE"/>
    <property type="match status" value="1"/>
</dbReference>
<evidence type="ECO:0000256" key="4">
    <source>
        <dbReference type="ARBA" id="ARBA00022691"/>
    </source>
</evidence>
<evidence type="ECO:0000313" key="6">
    <source>
        <dbReference type="EMBL" id="PYD58816.1"/>
    </source>
</evidence>
<dbReference type="Pfam" id="PF02353">
    <property type="entry name" value="CMAS"/>
    <property type="match status" value="1"/>
</dbReference>
<dbReference type="EMBL" id="NKUC01000001">
    <property type="protein sequence ID" value="PYD58816.1"/>
    <property type="molecule type" value="Genomic_DNA"/>
</dbReference>
<evidence type="ECO:0000313" key="7">
    <source>
        <dbReference type="Proteomes" id="UP000248257"/>
    </source>
</evidence>